<evidence type="ECO:0000256" key="5">
    <source>
        <dbReference type="ARBA" id="ARBA00023014"/>
    </source>
</evidence>
<dbReference type="Gene3D" id="1.10.10.1590">
    <property type="entry name" value="NADH-quinone oxidoreductase subunit E"/>
    <property type="match status" value="1"/>
</dbReference>
<evidence type="ECO:0000256" key="6">
    <source>
        <dbReference type="ARBA" id="ARBA00034078"/>
    </source>
</evidence>
<dbReference type="GO" id="GO:0003954">
    <property type="term" value="F:NADH dehydrogenase activity"/>
    <property type="evidence" value="ECO:0007669"/>
    <property type="project" value="TreeGrafter"/>
</dbReference>
<evidence type="ECO:0000256" key="1">
    <source>
        <dbReference type="ARBA" id="ARBA00010643"/>
    </source>
</evidence>
<evidence type="ECO:0000256" key="7">
    <source>
        <dbReference type="PIRSR" id="PIRSR000216-1"/>
    </source>
</evidence>
<keyword evidence="3 7" id="KW-0479">Metal-binding</keyword>
<dbReference type="Pfam" id="PF01257">
    <property type="entry name" value="2Fe-2S_thioredx"/>
    <property type="match status" value="1"/>
</dbReference>
<dbReference type="Proteomes" id="UP000441586">
    <property type="component" value="Unassembled WGS sequence"/>
</dbReference>
<dbReference type="PROSITE" id="PS01099">
    <property type="entry name" value="COMPLEX1_24K"/>
    <property type="match status" value="1"/>
</dbReference>
<dbReference type="PANTHER" id="PTHR10371">
    <property type="entry name" value="NADH DEHYDROGENASE UBIQUINONE FLAVOPROTEIN 2, MITOCHONDRIAL"/>
    <property type="match status" value="1"/>
</dbReference>
<protein>
    <submittedName>
        <fullName evidence="8">NADH-quinone oxidoreductase subunit NuoE</fullName>
    </submittedName>
</protein>
<feature type="binding site" evidence="7">
    <location>
        <position position="109"/>
    </location>
    <ligand>
        <name>[2Fe-2S] cluster</name>
        <dbReference type="ChEBI" id="CHEBI:190135"/>
    </ligand>
</feature>
<comment type="caution">
    <text evidence="8">The sequence shown here is derived from an EMBL/GenBank/DDBJ whole genome shotgun (WGS) entry which is preliminary data.</text>
</comment>
<keyword evidence="4 7" id="KW-0408">Iron</keyword>
<dbReference type="AlphaFoldDB" id="A0A6A4RIM5"/>
<dbReference type="InterPro" id="IPR036249">
    <property type="entry name" value="Thioredoxin-like_sf"/>
</dbReference>
<dbReference type="NCBIfam" id="TIGR01958">
    <property type="entry name" value="nuoE_fam"/>
    <property type="match status" value="1"/>
</dbReference>
<gene>
    <name evidence="8" type="primary">nuoE</name>
    <name evidence="8" type="ORF">GP644_10105</name>
</gene>
<feature type="binding site" evidence="7">
    <location>
        <position position="73"/>
    </location>
    <ligand>
        <name>[2Fe-2S] cluster</name>
        <dbReference type="ChEBI" id="CHEBI:190135"/>
    </ligand>
</feature>
<comment type="similarity">
    <text evidence="1">Belongs to the complex I 24 kDa subunit family.</text>
</comment>
<dbReference type="GO" id="GO:0046872">
    <property type="term" value="F:metal ion binding"/>
    <property type="evidence" value="ECO:0007669"/>
    <property type="project" value="UniProtKB-KW"/>
</dbReference>
<dbReference type="EMBL" id="WSFO01000005">
    <property type="protein sequence ID" value="KAE9630193.1"/>
    <property type="molecule type" value="Genomic_DNA"/>
</dbReference>
<accession>A0A6A4RIM5</accession>
<dbReference type="PIRSF" id="PIRSF000216">
    <property type="entry name" value="NADH_DH_24kDa"/>
    <property type="match status" value="1"/>
</dbReference>
<dbReference type="SUPFAM" id="SSF52833">
    <property type="entry name" value="Thioredoxin-like"/>
    <property type="match status" value="1"/>
</dbReference>
<evidence type="ECO:0000256" key="3">
    <source>
        <dbReference type="ARBA" id="ARBA00022723"/>
    </source>
</evidence>
<organism evidence="8 9">
    <name type="scientific">Parasedimentitalea maritima</name>
    <dbReference type="NCBI Taxonomy" id="2578117"/>
    <lineage>
        <taxon>Bacteria</taxon>
        <taxon>Pseudomonadati</taxon>
        <taxon>Pseudomonadota</taxon>
        <taxon>Alphaproteobacteria</taxon>
        <taxon>Rhodobacterales</taxon>
        <taxon>Paracoccaceae</taxon>
        <taxon>Parasedimentitalea</taxon>
    </lineage>
</organism>
<dbReference type="InterPro" id="IPR002023">
    <property type="entry name" value="NuoE-like"/>
</dbReference>
<sequence>MRTRYPTSRSAIMPALELAQQKYGQLEGLTYQAVSELLDVPEIWVFEVASFYSLFDRAKTGLHHLRLCTNLSCMLRGSDALMQHLQDRLAIKSGETTSDGAFTLTAVECLGACEMAPALMVDARYHGDLTTDKLDGLLASLAGRPAKEAT</sequence>
<evidence type="ECO:0000313" key="9">
    <source>
        <dbReference type="Proteomes" id="UP000441586"/>
    </source>
</evidence>
<reference evidence="8 9" key="1">
    <citation type="submission" date="2019-12" db="EMBL/GenBank/DDBJ databases">
        <authorList>
            <person name="Zhang Y.-J."/>
        </authorList>
    </citation>
    <scope>NUCLEOTIDE SEQUENCE [LARGE SCALE GENOMIC DNA]</scope>
    <source>
        <strain evidence="8 9">H18S-6</strain>
    </source>
</reference>
<dbReference type="InterPro" id="IPR041921">
    <property type="entry name" value="NuoE_N"/>
</dbReference>
<keyword evidence="5 7" id="KW-0411">Iron-sulfur</keyword>
<dbReference type="PANTHER" id="PTHR10371:SF3">
    <property type="entry name" value="NADH DEHYDROGENASE [UBIQUINONE] FLAVOPROTEIN 2, MITOCHONDRIAL"/>
    <property type="match status" value="1"/>
</dbReference>
<dbReference type="GO" id="GO:0051537">
    <property type="term" value="F:2 iron, 2 sulfur cluster binding"/>
    <property type="evidence" value="ECO:0007669"/>
    <property type="project" value="UniProtKB-KW"/>
</dbReference>
<proteinExistence type="inferred from homology"/>
<evidence type="ECO:0000256" key="4">
    <source>
        <dbReference type="ARBA" id="ARBA00023004"/>
    </source>
</evidence>
<dbReference type="CDD" id="cd03064">
    <property type="entry name" value="TRX_Fd_NuoE"/>
    <property type="match status" value="1"/>
</dbReference>
<comment type="cofactor">
    <cofactor evidence="6">
        <name>[2Fe-2S] cluster</name>
        <dbReference type="ChEBI" id="CHEBI:190135"/>
    </cofactor>
</comment>
<feature type="binding site" evidence="7">
    <location>
        <position position="113"/>
    </location>
    <ligand>
        <name>[2Fe-2S] cluster</name>
        <dbReference type="ChEBI" id="CHEBI:190135"/>
    </ligand>
</feature>
<feature type="binding site" evidence="7">
    <location>
        <position position="68"/>
    </location>
    <ligand>
        <name>[2Fe-2S] cluster</name>
        <dbReference type="ChEBI" id="CHEBI:190135"/>
    </ligand>
</feature>
<evidence type="ECO:0000256" key="2">
    <source>
        <dbReference type="ARBA" id="ARBA00022714"/>
    </source>
</evidence>
<dbReference type="InterPro" id="IPR042128">
    <property type="entry name" value="NuoE_dom"/>
</dbReference>
<name>A0A6A4RIM5_9RHOB</name>
<keyword evidence="2 7" id="KW-0001">2Fe-2S</keyword>
<evidence type="ECO:0000313" key="8">
    <source>
        <dbReference type="EMBL" id="KAE9630193.1"/>
    </source>
</evidence>
<dbReference type="Gene3D" id="3.40.30.10">
    <property type="entry name" value="Glutaredoxin"/>
    <property type="match status" value="1"/>
</dbReference>
<comment type="cofactor">
    <cofactor evidence="7">
        <name>[2Fe-2S] cluster</name>
        <dbReference type="ChEBI" id="CHEBI:190135"/>
    </cofactor>
    <text evidence="7">Binds 1 [2Fe-2S] cluster.</text>
</comment>